<dbReference type="GO" id="GO:0030956">
    <property type="term" value="C:glutamyl-tRNA(Gln) amidotransferase complex"/>
    <property type="evidence" value="ECO:0007669"/>
    <property type="project" value="InterPro"/>
</dbReference>
<organism evidence="6 7">
    <name type="scientific">Candidatus Uhrbacteria bacterium RIFCSPLOWO2_02_FULL_53_10</name>
    <dbReference type="NCBI Taxonomy" id="1802411"/>
    <lineage>
        <taxon>Bacteria</taxon>
        <taxon>Candidatus Uhriibacteriota</taxon>
    </lineage>
</organism>
<accession>A0A1F7VEZ6</accession>
<dbReference type="SUPFAM" id="SSF75304">
    <property type="entry name" value="Amidase signature (AS) enzymes"/>
    <property type="match status" value="1"/>
</dbReference>
<evidence type="ECO:0000256" key="1">
    <source>
        <dbReference type="ARBA" id="ARBA00022598"/>
    </source>
</evidence>
<protein>
    <submittedName>
        <fullName evidence="6">Glutaminyl-tRNA synthase (Glutamine-hydrolyzing) subunit A</fullName>
    </submittedName>
</protein>
<dbReference type="GO" id="GO:0005524">
    <property type="term" value="F:ATP binding"/>
    <property type="evidence" value="ECO:0007669"/>
    <property type="project" value="UniProtKB-KW"/>
</dbReference>
<dbReference type="PANTHER" id="PTHR11895">
    <property type="entry name" value="TRANSAMIDASE"/>
    <property type="match status" value="1"/>
</dbReference>
<dbReference type="NCBIfam" id="TIGR00132">
    <property type="entry name" value="gatA"/>
    <property type="match status" value="1"/>
</dbReference>
<dbReference type="AlphaFoldDB" id="A0A1F7VEZ6"/>
<keyword evidence="4" id="KW-0648">Protein biosynthesis</keyword>
<dbReference type="Gene3D" id="3.90.1300.10">
    <property type="entry name" value="Amidase signature (AS) domain"/>
    <property type="match status" value="1"/>
</dbReference>
<reference evidence="6 7" key="1">
    <citation type="journal article" date="2016" name="Nat. Commun.">
        <title>Thousands of microbial genomes shed light on interconnected biogeochemical processes in an aquifer system.</title>
        <authorList>
            <person name="Anantharaman K."/>
            <person name="Brown C.T."/>
            <person name="Hug L.A."/>
            <person name="Sharon I."/>
            <person name="Castelle C.J."/>
            <person name="Probst A.J."/>
            <person name="Thomas B.C."/>
            <person name="Singh A."/>
            <person name="Wilkins M.J."/>
            <person name="Karaoz U."/>
            <person name="Brodie E.L."/>
            <person name="Williams K.H."/>
            <person name="Hubbard S.S."/>
            <person name="Banfield J.F."/>
        </authorList>
    </citation>
    <scope>NUCLEOTIDE SEQUENCE [LARGE SCALE GENOMIC DNA]</scope>
</reference>
<dbReference type="GO" id="GO:0050567">
    <property type="term" value="F:glutaminyl-tRNA synthase (glutamine-hydrolyzing) activity"/>
    <property type="evidence" value="ECO:0007669"/>
    <property type="project" value="InterPro"/>
</dbReference>
<name>A0A1F7VEZ6_9BACT</name>
<evidence type="ECO:0000259" key="5">
    <source>
        <dbReference type="Pfam" id="PF01425"/>
    </source>
</evidence>
<evidence type="ECO:0000256" key="4">
    <source>
        <dbReference type="ARBA" id="ARBA00022917"/>
    </source>
</evidence>
<comment type="caution">
    <text evidence="6">The sequence shown here is derived from an EMBL/GenBank/DDBJ whole genome shotgun (WGS) entry which is preliminary data.</text>
</comment>
<evidence type="ECO:0000256" key="2">
    <source>
        <dbReference type="ARBA" id="ARBA00022741"/>
    </source>
</evidence>
<dbReference type="GO" id="GO:0006412">
    <property type="term" value="P:translation"/>
    <property type="evidence" value="ECO:0007669"/>
    <property type="project" value="UniProtKB-KW"/>
</dbReference>
<keyword evidence="1" id="KW-0436">Ligase</keyword>
<feature type="non-terminal residue" evidence="6">
    <location>
        <position position="1"/>
    </location>
</feature>
<dbReference type="InterPro" id="IPR023631">
    <property type="entry name" value="Amidase_dom"/>
</dbReference>
<dbReference type="InterPro" id="IPR000120">
    <property type="entry name" value="Amidase"/>
</dbReference>
<sequence>ARDAKIGAFLSVRKAVALQVAADLDAALANGQELELLTGLPYALKDNILLKGEPCTAASRILEPYVATYNATVVRRLKAAGAICIGKTNLDEFAMGSSTEHSAFKTTHNPRDLARVPGGTSGGSAAAVAGDLVPFALGSDTGGSVRQPASFCGVVGFKPSYGAVSRFGLMATVSSFDQIGPLAHGVEDAAIVLKAMAGKDPFDATSHDSGDLYNPADYAEAARLKQLANLRIGVPREFLPSSLSPAMRLIIDEAAAKLALKGAAVETVSLPLTPYALPVYYVIMPAEASSNLARYDGIRYQLSKPGATLQDVYFKTRAAFGEEVQRRILFGTFALSSGYYDAYYGKAKAVQAAMTQDYLAMFEKVDILVTPTCPTPAFKFGEYSEDPVEMYLSDIFTVTANLVGAPAISIPGGLVDGLPAGLQIMGKPGDDAKILRIAAAFELILGEV</sequence>
<dbReference type="Pfam" id="PF01425">
    <property type="entry name" value="Amidase"/>
    <property type="match status" value="1"/>
</dbReference>
<evidence type="ECO:0000256" key="3">
    <source>
        <dbReference type="ARBA" id="ARBA00022840"/>
    </source>
</evidence>
<dbReference type="Proteomes" id="UP000177574">
    <property type="component" value="Unassembled WGS sequence"/>
</dbReference>
<keyword evidence="2" id="KW-0547">Nucleotide-binding</keyword>
<evidence type="ECO:0000313" key="7">
    <source>
        <dbReference type="Proteomes" id="UP000177574"/>
    </source>
</evidence>
<proteinExistence type="inferred from homology"/>
<dbReference type="PANTHER" id="PTHR11895:SF151">
    <property type="entry name" value="GLUTAMYL-TRNA(GLN) AMIDOTRANSFERASE SUBUNIT A"/>
    <property type="match status" value="1"/>
</dbReference>
<dbReference type="EMBL" id="MGET01000053">
    <property type="protein sequence ID" value="OGL89035.1"/>
    <property type="molecule type" value="Genomic_DNA"/>
</dbReference>
<evidence type="ECO:0000313" key="6">
    <source>
        <dbReference type="EMBL" id="OGL89035.1"/>
    </source>
</evidence>
<dbReference type="InterPro" id="IPR004412">
    <property type="entry name" value="GatA"/>
</dbReference>
<feature type="domain" description="Amidase" evidence="5">
    <location>
        <begin position="3"/>
        <end position="435"/>
    </location>
</feature>
<dbReference type="InterPro" id="IPR036928">
    <property type="entry name" value="AS_sf"/>
</dbReference>
<keyword evidence="3" id="KW-0067">ATP-binding</keyword>
<dbReference type="HAMAP" id="MF_00120">
    <property type="entry name" value="GatA"/>
    <property type="match status" value="1"/>
</dbReference>
<gene>
    <name evidence="6" type="ORF">A3I45_03355</name>
</gene>